<protein>
    <submittedName>
        <fullName evidence="3">Uncharacterized protein</fullName>
    </submittedName>
</protein>
<keyword evidence="2" id="KW-0732">Signal</keyword>
<dbReference type="RefSeq" id="WP_315996716.1">
    <property type="nucleotide sequence ID" value="NZ_JAWDJT010000001.1"/>
</dbReference>
<feature type="chain" id="PRO_5046707819" evidence="2">
    <location>
        <begin position="25"/>
        <end position="129"/>
    </location>
</feature>
<keyword evidence="4" id="KW-1185">Reference proteome</keyword>
<feature type="compositionally biased region" description="Basic and acidic residues" evidence="1">
    <location>
        <begin position="35"/>
        <end position="100"/>
    </location>
</feature>
<feature type="region of interest" description="Disordered" evidence="1">
    <location>
        <begin position="33"/>
        <end position="129"/>
    </location>
</feature>
<organism evidence="3 4">
    <name type="scientific">Hymenobacter endophyticus</name>
    <dbReference type="NCBI Taxonomy" id="3076335"/>
    <lineage>
        <taxon>Bacteria</taxon>
        <taxon>Pseudomonadati</taxon>
        <taxon>Bacteroidota</taxon>
        <taxon>Cytophagia</taxon>
        <taxon>Cytophagales</taxon>
        <taxon>Hymenobacteraceae</taxon>
        <taxon>Hymenobacter</taxon>
    </lineage>
</organism>
<reference evidence="3 4" key="1">
    <citation type="submission" date="2023-10" db="EMBL/GenBank/DDBJ databases">
        <title>Hymenobacter endophyticus sp. nov., an isolate from the leaf tissues of wheat.</title>
        <authorList>
            <person name="Dai Y."/>
        </authorList>
    </citation>
    <scope>NUCLEOTIDE SEQUENCE [LARGE SCALE GENOMIC DNA]</scope>
    <source>
        <strain evidence="3 4">ZK17L-C2</strain>
    </source>
</reference>
<feature type="compositionally biased region" description="Basic and acidic residues" evidence="1">
    <location>
        <begin position="113"/>
        <end position="129"/>
    </location>
</feature>
<comment type="caution">
    <text evidence="3">The sequence shown here is derived from an EMBL/GenBank/DDBJ whole genome shotgun (WGS) entry which is preliminary data.</text>
</comment>
<dbReference type="EMBL" id="JAWDJT010000001">
    <property type="protein sequence ID" value="MDU0369203.1"/>
    <property type="molecule type" value="Genomic_DNA"/>
</dbReference>
<feature type="signal peptide" evidence="2">
    <location>
        <begin position="1"/>
        <end position="24"/>
    </location>
</feature>
<sequence length="129" mass="15201">MKTSLLSFASALVLLCSASNLTVAAPLAAKTSLASHDDDKRRNNYDKRNDNDRRLSSAEKARLEALRRKNDRRDDRHDNDRRDEQRNKDRRNDQDYRQGKDFNYGYSNNHRVTPSEKARWEAQHRNGRR</sequence>
<dbReference type="Proteomes" id="UP001250698">
    <property type="component" value="Unassembled WGS sequence"/>
</dbReference>
<gene>
    <name evidence="3" type="ORF">ROI90_02250</name>
</gene>
<name>A0ABU3TCU8_9BACT</name>
<evidence type="ECO:0000313" key="4">
    <source>
        <dbReference type="Proteomes" id="UP001250698"/>
    </source>
</evidence>
<proteinExistence type="predicted"/>
<evidence type="ECO:0000313" key="3">
    <source>
        <dbReference type="EMBL" id="MDU0369203.1"/>
    </source>
</evidence>
<evidence type="ECO:0000256" key="1">
    <source>
        <dbReference type="SAM" id="MobiDB-lite"/>
    </source>
</evidence>
<evidence type="ECO:0000256" key="2">
    <source>
        <dbReference type="SAM" id="SignalP"/>
    </source>
</evidence>
<accession>A0ABU3TCU8</accession>